<feature type="signal peptide" evidence="2">
    <location>
        <begin position="1"/>
        <end position="20"/>
    </location>
</feature>
<dbReference type="SUPFAM" id="SSF56925">
    <property type="entry name" value="OMPA-like"/>
    <property type="match status" value="1"/>
</dbReference>
<proteinExistence type="predicted"/>
<feature type="domain" description="Outer membrane protein beta-barrel" evidence="3">
    <location>
        <begin position="9"/>
        <end position="198"/>
    </location>
</feature>
<evidence type="ECO:0000256" key="2">
    <source>
        <dbReference type="SAM" id="SignalP"/>
    </source>
</evidence>
<gene>
    <name evidence="4" type="ORF">Q4521_16065</name>
</gene>
<dbReference type="InterPro" id="IPR027385">
    <property type="entry name" value="Beta-barrel_OMP"/>
</dbReference>
<evidence type="ECO:0000259" key="3">
    <source>
        <dbReference type="Pfam" id="PF13505"/>
    </source>
</evidence>
<dbReference type="InterPro" id="IPR011250">
    <property type="entry name" value="OMP/PagP_B-barrel"/>
</dbReference>
<protein>
    <submittedName>
        <fullName evidence="4">Outer membrane beta-barrel protein</fullName>
    </submittedName>
</protein>
<comment type="caution">
    <text evidence="4">The sequence shown here is derived from an EMBL/GenBank/DDBJ whole genome shotgun (WGS) entry which is preliminary data.</text>
</comment>
<feature type="chain" id="PRO_5043488190" evidence="2">
    <location>
        <begin position="21"/>
        <end position="198"/>
    </location>
</feature>
<keyword evidence="1 2" id="KW-0732">Signal</keyword>
<organism evidence="4 5">
    <name type="scientific">Saccharophagus degradans</name>
    <dbReference type="NCBI Taxonomy" id="86304"/>
    <lineage>
        <taxon>Bacteria</taxon>
        <taxon>Pseudomonadati</taxon>
        <taxon>Pseudomonadota</taxon>
        <taxon>Gammaproteobacteria</taxon>
        <taxon>Cellvibrionales</taxon>
        <taxon>Cellvibrionaceae</taxon>
        <taxon>Saccharophagus</taxon>
    </lineage>
</organism>
<dbReference type="Proteomes" id="UP001169760">
    <property type="component" value="Unassembled WGS sequence"/>
</dbReference>
<dbReference type="Pfam" id="PF13505">
    <property type="entry name" value="OMP_b-brl"/>
    <property type="match status" value="1"/>
</dbReference>
<evidence type="ECO:0000313" key="4">
    <source>
        <dbReference type="EMBL" id="MDO6424000.1"/>
    </source>
</evidence>
<reference evidence="4" key="1">
    <citation type="submission" date="2023-07" db="EMBL/GenBank/DDBJ databases">
        <title>Genome content predicts the carbon catabolic preferences of heterotrophic bacteria.</title>
        <authorList>
            <person name="Gralka M."/>
        </authorList>
    </citation>
    <scope>NUCLEOTIDE SEQUENCE</scope>
    <source>
        <strain evidence="4">I3M17_2</strain>
    </source>
</reference>
<dbReference type="AlphaFoldDB" id="A0AAW7X8S4"/>
<accession>A0AAW7X8S4</accession>
<evidence type="ECO:0000256" key="1">
    <source>
        <dbReference type="ARBA" id="ARBA00022729"/>
    </source>
</evidence>
<dbReference type="RefSeq" id="WP_303493503.1">
    <property type="nucleotide sequence ID" value="NZ_JAUOPB010000012.1"/>
</dbReference>
<name>A0AAW7X8S4_9GAMM</name>
<sequence length="198" mass="21483">MNIKTSLICALFCIAGAAQADESTPTNETTTRWYGSLGRISMDDAVQQEGIDTSATSWRFGGERQTNNWLFGGGISGFLYSDNNAFSQDVENSWGSDSTADSSATAFNFYFEGGYVHPLNQNVDVALLAGIELVLSSTRGIGNCTNCYEEDIDVSSGFYIQPRITYTFENNWFMGASYNLYQGGDVNSGLSLTVGVGY</sequence>
<evidence type="ECO:0000313" key="5">
    <source>
        <dbReference type="Proteomes" id="UP001169760"/>
    </source>
</evidence>
<dbReference type="EMBL" id="JAUOPB010000012">
    <property type="protein sequence ID" value="MDO6424000.1"/>
    <property type="molecule type" value="Genomic_DNA"/>
</dbReference>